<feature type="binding site" evidence="8">
    <location>
        <begin position="66"/>
        <end position="68"/>
    </location>
    <ligand>
        <name>S-adenosyl-L-methionine</name>
        <dbReference type="ChEBI" id="CHEBI:59789"/>
    </ligand>
</feature>
<evidence type="ECO:0000256" key="5">
    <source>
        <dbReference type="ARBA" id="ARBA00023004"/>
    </source>
</evidence>
<dbReference type="HAMAP" id="MF_00917">
    <property type="entry name" value="QueE"/>
    <property type="match status" value="1"/>
</dbReference>
<proteinExistence type="inferred from homology"/>
<dbReference type="InterPro" id="IPR013785">
    <property type="entry name" value="Aldolase_TIM"/>
</dbReference>
<dbReference type="PROSITE" id="PS51918">
    <property type="entry name" value="RADICAL_SAM"/>
    <property type="match status" value="1"/>
</dbReference>
<evidence type="ECO:0000313" key="10">
    <source>
        <dbReference type="EMBL" id="VFJ13794.1"/>
    </source>
</evidence>
<dbReference type="KEGG" id="nfn:NFRAN_1472"/>
<feature type="binding site" evidence="8">
    <location>
        <position position="106"/>
    </location>
    <ligand>
        <name>S-adenosyl-L-methionine</name>
        <dbReference type="ChEBI" id="CHEBI:59789"/>
    </ligand>
</feature>
<sequence length="268" mass="31213">MPIINPRIEIHNNDSNNNENYTIDDQEELDKVQLNEVFVSIEGEGIFAGTKTLFIRFSGCHLRCYWCDTKYSLSPKSGKTYTIGEAKHLIYRKLQPNIFKVNFTGGEPLLQPLSLVTLANFIKNELNMKTYLESSCYDWQRFKSVLPYFDICKIEFKTSDSKVIEPKFYDELIQNELKCLELALSRKDKISFVKIVFTKSTNVNEIRELTNKIFKSSNIDNLSGITLQPSYQYDSPSAEQILKIYDEVYPYCKDVRVIPQMHKMLDMN</sequence>
<keyword evidence="3 8" id="KW-0479">Metal-binding</keyword>
<dbReference type="AlphaFoldDB" id="A0A484IFP0"/>
<dbReference type="Proteomes" id="UP000294299">
    <property type="component" value="Chromosome NFRAN"/>
</dbReference>
<comment type="similarity">
    <text evidence="8">Belongs to the radical SAM superfamily. 7-carboxy-7-deazaguanine synthase family.</text>
</comment>
<feature type="binding site" evidence="8">
    <location>
        <begin position="41"/>
        <end position="43"/>
    </location>
    <ligand>
        <name>substrate</name>
    </ligand>
</feature>
<dbReference type="Gene3D" id="3.20.20.70">
    <property type="entry name" value="Aldolase class I"/>
    <property type="match status" value="1"/>
</dbReference>
<evidence type="ECO:0000256" key="3">
    <source>
        <dbReference type="ARBA" id="ARBA00022723"/>
    </source>
</evidence>
<dbReference type="OrthoDB" id="7980at2157"/>
<keyword evidence="5 8" id="KW-0408">Iron</keyword>
<dbReference type="InterPro" id="IPR007197">
    <property type="entry name" value="rSAM"/>
</dbReference>
<comment type="cofactor">
    <cofactor evidence="8">
        <name>S-adenosyl-L-methionine</name>
        <dbReference type="ChEBI" id="CHEBI:59789"/>
    </cofactor>
    <text evidence="8">Binds 1 S-adenosyl-L-methionine per subunit.</text>
</comment>
<comment type="cofactor">
    <cofactor evidence="8">
        <name>[4Fe-4S] cluster</name>
        <dbReference type="ChEBI" id="CHEBI:49883"/>
    </cofactor>
    <text evidence="8">Binds 1 [4Fe-4S] cluster. The cluster is coordinated with 3 cysteines and an exchangeable S-adenosyl-L-methionine.</text>
</comment>
<dbReference type="SFLD" id="SFLDS00029">
    <property type="entry name" value="Radical_SAM"/>
    <property type="match status" value="1"/>
</dbReference>
<feature type="binding site" evidence="8">
    <location>
        <position position="56"/>
    </location>
    <ligand>
        <name>substrate</name>
    </ligand>
</feature>
<reference evidence="10 11" key="1">
    <citation type="submission" date="2019-02" db="EMBL/GenBank/DDBJ databases">
        <authorList>
            <person name="Lehtovirta-Morley E L."/>
        </authorList>
    </citation>
    <scope>NUCLEOTIDE SEQUENCE [LARGE SCALE GENOMIC DNA]</scope>
    <source>
        <strain evidence="10">NFRAN1</strain>
    </source>
</reference>
<dbReference type="Pfam" id="PF13353">
    <property type="entry name" value="Fer4_12"/>
    <property type="match status" value="1"/>
</dbReference>
<protein>
    <recommendedName>
        <fullName evidence="8">7-carboxy-7-deazaguanine synthase</fullName>
        <shortName evidence="8">CDG synthase</shortName>
        <ecNumber evidence="8">4.3.99.3</ecNumber>
    </recommendedName>
    <alternativeName>
        <fullName evidence="8">Archaeosine biosynthesis protein QueE</fullName>
    </alternativeName>
</protein>
<dbReference type="GO" id="GO:0000287">
    <property type="term" value="F:magnesium ion binding"/>
    <property type="evidence" value="ECO:0007669"/>
    <property type="project" value="UniProtKB-UniRule"/>
</dbReference>
<comment type="pathway">
    <text evidence="8">Purine metabolism; 7-cyano-7-deazaguanine biosynthesis.</text>
</comment>
<dbReference type="InterPro" id="IPR058240">
    <property type="entry name" value="rSAM_sf"/>
</dbReference>
<evidence type="ECO:0000256" key="7">
    <source>
        <dbReference type="ARBA" id="ARBA00023239"/>
    </source>
</evidence>
<name>A0A484IFP0_9ARCH</name>
<evidence type="ECO:0000256" key="4">
    <source>
        <dbReference type="ARBA" id="ARBA00022842"/>
    </source>
</evidence>
<evidence type="ECO:0000256" key="1">
    <source>
        <dbReference type="ARBA" id="ARBA00022485"/>
    </source>
</evidence>
<evidence type="ECO:0000313" key="11">
    <source>
        <dbReference type="Proteomes" id="UP000294299"/>
    </source>
</evidence>
<dbReference type="PANTHER" id="PTHR42836:SF1">
    <property type="entry name" value="7-CARBOXY-7-DEAZAGUANINE SYNTHASE"/>
    <property type="match status" value="1"/>
</dbReference>
<evidence type="ECO:0000256" key="8">
    <source>
        <dbReference type="HAMAP-Rule" id="MF_00917"/>
    </source>
</evidence>
<feature type="binding site" evidence="8">
    <location>
        <position position="60"/>
    </location>
    <ligand>
        <name>[4Fe-4S] cluster</name>
        <dbReference type="ChEBI" id="CHEBI:49883"/>
        <note>4Fe-4S-S-AdoMet</note>
    </ligand>
</feature>
<dbReference type="InterPro" id="IPR024924">
    <property type="entry name" value="7-CO-7-deazaguanine_synth-like"/>
</dbReference>
<comment type="catalytic activity">
    <reaction evidence="8">
        <text>6-carboxy-5,6,7,8-tetrahydropterin + H(+) = 7-carboxy-7-carbaguanine + NH4(+)</text>
        <dbReference type="Rhea" id="RHEA:27974"/>
        <dbReference type="ChEBI" id="CHEBI:15378"/>
        <dbReference type="ChEBI" id="CHEBI:28938"/>
        <dbReference type="ChEBI" id="CHEBI:61032"/>
        <dbReference type="ChEBI" id="CHEBI:61036"/>
        <dbReference type="EC" id="4.3.99.3"/>
    </reaction>
</comment>
<feature type="binding site" evidence="8">
    <location>
        <position position="104"/>
    </location>
    <ligand>
        <name>substrate</name>
    </ligand>
</feature>
<feature type="binding site" evidence="8">
    <location>
        <position position="64"/>
    </location>
    <ligand>
        <name>[4Fe-4S] cluster</name>
        <dbReference type="ChEBI" id="CHEBI:49883"/>
        <note>4Fe-4S-S-AdoMet</note>
    </ligand>
</feature>
<comment type="subunit">
    <text evidence="8">Homodimer.</text>
</comment>
<comment type="function">
    <text evidence="8">Catalyzes the complex heterocyclic radical-mediated conversion of 6-carboxy-5,6,7,8-tetrahydropterin (CPH4) to 7-carboxy-7-deazaguanine (CDG), a step common to the biosynthetic pathways of all 7-deazapurine-containing compounds.</text>
</comment>
<dbReference type="PANTHER" id="PTHR42836">
    <property type="entry name" value="7-CARBOXY-7-DEAZAGUANINE SYNTHASE"/>
    <property type="match status" value="1"/>
</dbReference>
<dbReference type="GO" id="GO:1904047">
    <property type="term" value="F:S-adenosyl-L-methionine binding"/>
    <property type="evidence" value="ECO:0007669"/>
    <property type="project" value="UniProtKB-UniRule"/>
</dbReference>
<feature type="binding site" evidence="8">
    <location>
        <position position="67"/>
    </location>
    <ligand>
        <name>[4Fe-4S] cluster</name>
        <dbReference type="ChEBI" id="CHEBI:49883"/>
        <note>4Fe-4S-S-AdoMet</note>
    </ligand>
</feature>
<comment type="caution">
    <text evidence="8">Lacks conserved residue(s) required for the propagation of feature annotation.</text>
</comment>
<evidence type="ECO:0000256" key="2">
    <source>
        <dbReference type="ARBA" id="ARBA00022691"/>
    </source>
</evidence>
<dbReference type="GeneID" id="39420828"/>
<keyword evidence="7 8" id="KW-0456">Lyase</keyword>
<keyword evidence="11" id="KW-1185">Reference proteome</keyword>
<evidence type="ECO:0000256" key="6">
    <source>
        <dbReference type="ARBA" id="ARBA00023014"/>
    </source>
</evidence>
<gene>
    <name evidence="8 10" type="primary">queE</name>
    <name evidence="10" type="ORF">NFRAN_1472</name>
</gene>
<dbReference type="GO" id="GO:0051539">
    <property type="term" value="F:4 iron, 4 sulfur cluster binding"/>
    <property type="evidence" value="ECO:0007669"/>
    <property type="project" value="UniProtKB-UniRule"/>
</dbReference>
<dbReference type="EMBL" id="LR216287">
    <property type="protein sequence ID" value="VFJ13794.1"/>
    <property type="molecule type" value="Genomic_DNA"/>
</dbReference>
<accession>A0A484IFP0</accession>
<dbReference type="EC" id="4.3.99.3" evidence="8"/>
<dbReference type="GO" id="GO:0016840">
    <property type="term" value="F:carbon-nitrogen lyase activity"/>
    <property type="evidence" value="ECO:0007669"/>
    <property type="project" value="UniProtKB-UniRule"/>
</dbReference>
<feature type="binding site" evidence="8">
    <location>
        <position position="69"/>
    </location>
    <ligand>
        <name>Mg(2+)</name>
        <dbReference type="ChEBI" id="CHEBI:18420"/>
    </ligand>
</feature>
<dbReference type="RefSeq" id="WP_134483819.1">
    <property type="nucleotide sequence ID" value="NZ_LR216287.1"/>
</dbReference>
<comment type="cofactor">
    <cofactor evidence="8">
        <name>Mg(2+)</name>
        <dbReference type="ChEBI" id="CHEBI:18420"/>
    </cofactor>
</comment>
<dbReference type="SUPFAM" id="SSF102114">
    <property type="entry name" value="Radical SAM enzymes"/>
    <property type="match status" value="1"/>
</dbReference>
<keyword evidence="2 8" id="KW-0949">S-adenosyl-L-methionine</keyword>
<keyword evidence="6 8" id="KW-0411">Iron-sulfur</keyword>
<evidence type="ECO:0000259" key="9">
    <source>
        <dbReference type="PROSITE" id="PS51918"/>
    </source>
</evidence>
<dbReference type="PIRSF" id="PIRSF000370">
    <property type="entry name" value="QueE"/>
    <property type="match status" value="1"/>
</dbReference>
<keyword evidence="4 8" id="KW-0460">Magnesium</keyword>
<keyword evidence="1 8" id="KW-0004">4Fe-4S</keyword>
<organism evidence="10 11">
    <name type="scientific">Candidatus Nitrosocosmicus franklandianus</name>
    <dbReference type="NCBI Taxonomy" id="1798806"/>
    <lineage>
        <taxon>Archaea</taxon>
        <taxon>Nitrososphaerota</taxon>
        <taxon>Nitrososphaeria</taxon>
        <taxon>Nitrososphaerales</taxon>
        <taxon>Nitrososphaeraceae</taxon>
        <taxon>Candidatus Nitrosocosmicus</taxon>
    </lineage>
</organism>
<dbReference type="UniPathway" id="UPA00391"/>
<feature type="domain" description="Radical SAM core" evidence="9">
    <location>
        <begin position="47"/>
        <end position="268"/>
    </location>
</feature>